<dbReference type="InterPro" id="IPR006076">
    <property type="entry name" value="FAD-dep_OxRdtase"/>
</dbReference>
<dbReference type="GO" id="GO:0005737">
    <property type="term" value="C:cytoplasm"/>
    <property type="evidence" value="ECO:0007669"/>
    <property type="project" value="TreeGrafter"/>
</dbReference>
<name>A0A2V3WGB9_9BACI</name>
<sequence length="421" mass="47251">MDKDIDLLTMLALKPELETKENVEKVKINDAIIHNYFHEQRSTLQGKPHVVMVGGGIISLMTAFYLEEMGFRISIIEQKSFGAAASGRNGGAVMMMGRELIELPFARHSINLWEQLSTKGINTHFERKGHLMVARNDIEVARLTKAYELYKAAGIPVTLLNNEEMKSYTPHIGKENKLGLFSYEDAQSYPFTTIQSLIKQLKTKGVQFYPYTKATSFETNNRMIEGVITENSVIKGDYYLISAGPWSLELGKLLDEHISVKARRSQLMVTEIVKKKAIVPFFTGNGFYSRQTHVGNLLFGGGGPWEINGYDVSNTSYAIELLSNRFTEVFPTYKTKQLIRSFAGTVEITPDHVPAFGKLLNWDNGFVSAGYNGHGYGLSAVMGKLMSLVLYDNATDRQLCNDIKSVIDPLKIDRFTELTKV</sequence>
<protein>
    <submittedName>
        <fullName evidence="2">Glycine/D-amino acid oxidase-like deaminating enzyme</fullName>
    </submittedName>
</protein>
<proteinExistence type="predicted"/>
<accession>A0A2V3WGB9</accession>
<gene>
    <name evidence="2" type="ORF">DFR56_10437</name>
</gene>
<dbReference type="Gene3D" id="3.50.50.60">
    <property type="entry name" value="FAD/NAD(P)-binding domain"/>
    <property type="match status" value="1"/>
</dbReference>
<dbReference type="InterPro" id="IPR036188">
    <property type="entry name" value="FAD/NAD-bd_sf"/>
</dbReference>
<evidence type="ECO:0000313" key="3">
    <source>
        <dbReference type="Proteomes" id="UP000247978"/>
    </source>
</evidence>
<dbReference type="Pfam" id="PF01266">
    <property type="entry name" value="DAO"/>
    <property type="match status" value="1"/>
</dbReference>
<dbReference type="RefSeq" id="WP_110394721.1">
    <property type="nucleotide sequence ID" value="NZ_JBHUHB010000001.1"/>
</dbReference>
<dbReference type="PANTHER" id="PTHR13847">
    <property type="entry name" value="SARCOSINE DEHYDROGENASE-RELATED"/>
    <property type="match status" value="1"/>
</dbReference>
<dbReference type="AlphaFoldDB" id="A0A2V3WGB9"/>
<dbReference type="OrthoDB" id="571248at2"/>
<keyword evidence="3" id="KW-1185">Reference proteome</keyword>
<reference evidence="2 3" key="1">
    <citation type="submission" date="2018-05" db="EMBL/GenBank/DDBJ databases">
        <title>Genomic Encyclopedia of Type Strains, Phase IV (KMG-IV): sequencing the most valuable type-strain genomes for metagenomic binning, comparative biology and taxonomic classification.</title>
        <authorList>
            <person name="Goeker M."/>
        </authorList>
    </citation>
    <scope>NUCLEOTIDE SEQUENCE [LARGE SCALE GENOMIC DNA]</scope>
    <source>
        <strain evidence="2 3">DSM 28556</strain>
    </source>
</reference>
<dbReference type="SUPFAM" id="SSF51905">
    <property type="entry name" value="FAD/NAD(P)-binding domain"/>
    <property type="match status" value="1"/>
</dbReference>
<comment type="caution">
    <text evidence="2">The sequence shown here is derived from an EMBL/GenBank/DDBJ whole genome shotgun (WGS) entry which is preliminary data.</text>
</comment>
<dbReference type="EMBL" id="QJJQ01000004">
    <property type="protein sequence ID" value="PXW87889.1"/>
    <property type="molecule type" value="Genomic_DNA"/>
</dbReference>
<evidence type="ECO:0000259" key="1">
    <source>
        <dbReference type="Pfam" id="PF01266"/>
    </source>
</evidence>
<dbReference type="Proteomes" id="UP000247978">
    <property type="component" value="Unassembled WGS sequence"/>
</dbReference>
<feature type="domain" description="FAD dependent oxidoreductase" evidence="1">
    <location>
        <begin position="50"/>
        <end position="386"/>
    </location>
</feature>
<dbReference type="Gene3D" id="3.30.9.10">
    <property type="entry name" value="D-Amino Acid Oxidase, subunit A, domain 2"/>
    <property type="match status" value="1"/>
</dbReference>
<organism evidence="2 3">
    <name type="scientific">Pseudogracilibacillus auburnensis</name>
    <dbReference type="NCBI Taxonomy" id="1494959"/>
    <lineage>
        <taxon>Bacteria</taxon>
        <taxon>Bacillati</taxon>
        <taxon>Bacillota</taxon>
        <taxon>Bacilli</taxon>
        <taxon>Bacillales</taxon>
        <taxon>Bacillaceae</taxon>
        <taxon>Pseudogracilibacillus</taxon>
    </lineage>
</organism>
<evidence type="ECO:0000313" key="2">
    <source>
        <dbReference type="EMBL" id="PXW87889.1"/>
    </source>
</evidence>